<gene>
    <name evidence="4" type="ORF">LZC95_34615</name>
</gene>
<dbReference type="PROSITE" id="PS51257">
    <property type="entry name" value="PROKAR_LIPOPROTEIN"/>
    <property type="match status" value="1"/>
</dbReference>
<keyword evidence="1" id="KW-0378">Hydrolase</keyword>
<dbReference type="Gene3D" id="3.75.10.10">
    <property type="entry name" value="L-arginine/glycine Amidinotransferase, Chain A"/>
    <property type="match status" value="1"/>
</dbReference>
<sequence>MHRRAICSVFCAMLAALLAGCASGAEPSWSGDEEQSPRPTVLAAGDPVDATPPSGYRVPAEYEPVRAVLITWRDYIDVLGPVAAASAAAGARVLAVKGPPSIPGVPPQQYQSLDYSTNSAWVRDYGPVGINEATHTLGMVDTQYGVRARNTADDAIPCKLAATLHSPCYGTKLVFDGGNYMTDGRGNAFLSRRIYEWNSGMRREAVDAALQTYLGARTIHIFDYATDPSGRPADGTGHIDMFAKLVGECKVIVAETSDEPFRSVTEDAANYFRDLACGSGRYQVTRVKGWVSNGTWYTYTNSLIVNRTVIMPFYNAAEQNVAAQRAYESAMPGYRVVGVNSESSIGDGGAIHCLTREIPSLGSP</sequence>
<dbReference type="EMBL" id="CP089982">
    <property type="protein sequence ID" value="WXA91580.1"/>
    <property type="molecule type" value="Genomic_DNA"/>
</dbReference>
<evidence type="ECO:0000256" key="2">
    <source>
        <dbReference type="SAM" id="MobiDB-lite"/>
    </source>
</evidence>
<proteinExistence type="predicted"/>
<name>A0ABZ2K366_9BACT</name>
<dbReference type="PANTHER" id="PTHR31377:SF0">
    <property type="entry name" value="AGMATINE DEIMINASE-RELATED"/>
    <property type="match status" value="1"/>
</dbReference>
<feature type="signal peptide" evidence="3">
    <location>
        <begin position="1"/>
        <end position="24"/>
    </location>
</feature>
<dbReference type="RefSeq" id="WP_394842200.1">
    <property type="nucleotide sequence ID" value="NZ_CP089982.1"/>
</dbReference>
<dbReference type="SUPFAM" id="SSF55909">
    <property type="entry name" value="Pentein"/>
    <property type="match status" value="1"/>
</dbReference>
<dbReference type="InterPro" id="IPR007466">
    <property type="entry name" value="Peptidyl-Arg-deiminase_porph"/>
</dbReference>
<keyword evidence="3" id="KW-0732">Signal</keyword>
<dbReference type="Proteomes" id="UP001379533">
    <property type="component" value="Chromosome"/>
</dbReference>
<feature type="region of interest" description="Disordered" evidence="2">
    <location>
        <begin position="27"/>
        <end position="53"/>
    </location>
</feature>
<keyword evidence="5" id="KW-1185">Reference proteome</keyword>
<evidence type="ECO:0000256" key="1">
    <source>
        <dbReference type="ARBA" id="ARBA00022801"/>
    </source>
</evidence>
<reference evidence="4 5" key="1">
    <citation type="submission" date="2021-12" db="EMBL/GenBank/DDBJ databases">
        <title>Discovery of the Pendulisporaceae a myxobacterial family with distinct sporulation behavior and unique specialized metabolism.</title>
        <authorList>
            <person name="Garcia R."/>
            <person name="Popoff A."/>
            <person name="Bader C.D."/>
            <person name="Loehr J."/>
            <person name="Walesch S."/>
            <person name="Walt C."/>
            <person name="Boldt J."/>
            <person name="Bunk B."/>
            <person name="Haeckl F.J.F.P.J."/>
            <person name="Gunesch A.P."/>
            <person name="Birkelbach J."/>
            <person name="Nuebel U."/>
            <person name="Pietschmann T."/>
            <person name="Bach T."/>
            <person name="Mueller R."/>
        </authorList>
    </citation>
    <scope>NUCLEOTIDE SEQUENCE [LARGE SCALE GENOMIC DNA]</scope>
    <source>
        <strain evidence="4 5">MSr12523</strain>
    </source>
</reference>
<accession>A0ABZ2K366</accession>
<evidence type="ECO:0000256" key="3">
    <source>
        <dbReference type="SAM" id="SignalP"/>
    </source>
</evidence>
<organism evidence="4 5">
    <name type="scientific">Pendulispora brunnea</name>
    <dbReference type="NCBI Taxonomy" id="2905690"/>
    <lineage>
        <taxon>Bacteria</taxon>
        <taxon>Pseudomonadati</taxon>
        <taxon>Myxococcota</taxon>
        <taxon>Myxococcia</taxon>
        <taxon>Myxococcales</taxon>
        <taxon>Sorangiineae</taxon>
        <taxon>Pendulisporaceae</taxon>
        <taxon>Pendulispora</taxon>
    </lineage>
</organism>
<evidence type="ECO:0000313" key="4">
    <source>
        <dbReference type="EMBL" id="WXA91580.1"/>
    </source>
</evidence>
<evidence type="ECO:0000313" key="5">
    <source>
        <dbReference type="Proteomes" id="UP001379533"/>
    </source>
</evidence>
<dbReference type="Pfam" id="PF04371">
    <property type="entry name" value="PAD_porph"/>
    <property type="match status" value="1"/>
</dbReference>
<dbReference type="PANTHER" id="PTHR31377">
    <property type="entry name" value="AGMATINE DEIMINASE-RELATED"/>
    <property type="match status" value="1"/>
</dbReference>
<feature type="chain" id="PRO_5046685187" evidence="3">
    <location>
        <begin position="25"/>
        <end position="364"/>
    </location>
</feature>
<protein>
    <submittedName>
        <fullName evidence="4">Agmatine deiminase family protein</fullName>
    </submittedName>
</protein>